<dbReference type="InterPro" id="IPR001387">
    <property type="entry name" value="Cro/C1-type_HTH"/>
</dbReference>
<reference evidence="5 6" key="1">
    <citation type="submission" date="2019-02" db="EMBL/GenBank/DDBJ databases">
        <title>Draft Genome Sequence of the Prevotella sp. BCRC 81118, Isolated from Human Feces.</title>
        <authorList>
            <person name="Huang C.-H."/>
        </authorList>
    </citation>
    <scope>NUCLEOTIDE SEQUENCE [LARGE SCALE GENOMIC DNA]</scope>
    <source>
        <strain evidence="5 6">BCRC 81118</strain>
    </source>
</reference>
<dbReference type="PROSITE" id="PS50943">
    <property type="entry name" value="HTH_CROC1"/>
    <property type="match status" value="1"/>
</dbReference>
<evidence type="ECO:0000256" key="3">
    <source>
        <dbReference type="ARBA" id="ARBA00023163"/>
    </source>
</evidence>
<comment type="caution">
    <text evidence="5">The sequence shown here is derived from an EMBL/GenBank/DDBJ whole genome shotgun (WGS) entry which is preliminary data.</text>
</comment>
<keyword evidence="3" id="KW-0804">Transcription</keyword>
<dbReference type="SUPFAM" id="SSF47413">
    <property type="entry name" value="lambda repressor-like DNA-binding domains"/>
    <property type="match status" value="1"/>
</dbReference>
<feature type="domain" description="HTH cro/C1-type" evidence="4">
    <location>
        <begin position="17"/>
        <end position="71"/>
    </location>
</feature>
<organism evidence="5 6">
    <name type="scientific">Segatella hominis</name>
    <dbReference type="NCBI Taxonomy" id="2518605"/>
    <lineage>
        <taxon>Bacteria</taxon>
        <taxon>Pseudomonadati</taxon>
        <taxon>Bacteroidota</taxon>
        <taxon>Bacteroidia</taxon>
        <taxon>Bacteroidales</taxon>
        <taxon>Prevotellaceae</taxon>
        <taxon>Segatella</taxon>
    </lineage>
</organism>
<sequence length="73" mass="8653">MQIMEDKEYLKMFAQRVRTLREEQGISQEKLAERAELHRTYIGMVERLERNPSLVCIYKIANGLGVHITELFQ</sequence>
<dbReference type="InterPro" id="IPR050807">
    <property type="entry name" value="TransReg_Diox_bact_type"/>
</dbReference>
<dbReference type="GO" id="GO:0003677">
    <property type="term" value="F:DNA binding"/>
    <property type="evidence" value="ECO:0007669"/>
    <property type="project" value="UniProtKB-KW"/>
</dbReference>
<keyword evidence="6" id="KW-1185">Reference proteome</keyword>
<name>A0A4Y8VHI3_9BACT</name>
<dbReference type="InterPro" id="IPR010982">
    <property type="entry name" value="Lambda_DNA-bd_dom_sf"/>
</dbReference>
<dbReference type="Proteomes" id="UP000297872">
    <property type="component" value="Unassembled WGS sequence"/>
</dbReference>
<dbReference type="GO" id="GO:0003700">
    <property type="term" value="F:DNA-binding transcription factor activity"/>
    <property type="evidence" value="ECO:0007669"/>
    <property type="project" value="TreeGrafter"/>
</dbReference>
<evidence type="ECO:0000256" key="1">
    <source>
        <dbReference type="ARBA" id="ARBA00023015"/>
    </source>
</evidence>
<evidence type="ECO:0000313" key="5">
    <source>
        <dbReference type="EMBL" id="TFH79694.1"/>
    </source>
</evidence>
<protein>
    <submittedName>
        <fullName evidence="5">XRE family transcriptional regulator</fullName>
    </submittedName>
</protein>
<proteinExistence type="predicted"/>
<evidence type="ECO:0000256" key="2">
    <source>
        <dbReference type="ARBA" id="ARBA00023125"/>
    </source>
</evidence>
<dbReference type="CDD" id="cd00093">
    <property type="entry name" value="HTH_XRE"/>
    <property type="match status" value="1"/>
</dbReference>
<dbReference type="SMART" id="SM00530">
    <property type="entry name" value="HTH_XRE"/>
    <property type="match status" value="1"/>
</dbReference>
<dbReference type="GO" id="GO:0005829">
    <property type="term" value="C:cytosol"/>
    <property type="evidence" value="ECO:0007669"/>
    <property type="project" value="TreeGrafter"/>
</dbReference>
<evidence type="ECO:0000313" key="6">
    <source>
        <dbReference type="Proteomes" id="UP000297872"/>
    </source>
</evidence>
<keyword evidence="2" id="KW-0238">DNA-binding</keyword>
<dbReference type="AlphaFoldDB" id="A0A4Y8VHI3"/>
<dbReference type="EMBL" id="SGVY01000023">
    <property type="protein sequence ID" value="TFH79694.1"/>
    <property type="molecule type" value="Genomic_DNA"/>
</dbReference>
<dbReference type="Pfam" id="PF01381">
    <property type="entry name" value="HTH_3"/>
    <property type="match status" value="1"/>
</dbReference>
<dbReference type="OrthoDB" id="2902336at2"/>
<dbReference type="Gene3D" id="1.10.260.40">
    <property type="entry name" value="lambda repressor-like DNA-binding domains"/>
    <property type="match status" value="1"/>
</dbReference>
<dbReference type="PANTHER" id="PTHR46797:SF23">
    <property type="entry name" value="HTH-TYPE TRANSCRIPTIONAL REGULATOR SUTR"/>
    <property type="match status" value="1"/>
</dbReference>
<dbReference type="PANTHER" id="PTHR46797">
    <property type="entry name" value="HTH-TYPE TRANSCRIPTIONAL REGULATOR"/>
    <property type="match status" value="1"/>
</dbReference>
<evidence type="ECO:0000259" key="4">
    <source>
        <dbReference type="PROSITE" id="PS50943"/>
    </source>
</evidence>
<accession>A0A4Y8VHI3</accession>
<keyword evidence="1" id="KW-0805">Transcription regulation</keyword>
<gene>
    <name evidence="5" type="ORF">EXN75_09520</name>
</gene>